<organism evidence="1">
    <name type="scientific">viral metagenome</name>
    <dbReference type="NCBI Taxonomy" id="1070528"/>
    <lineage>
        <taxon>unclassified sequences</taxon>
        <taxon>metagenomes</taxon>
        <taxon>organismal metagenomes</taxon>
    </lineage>
</organism>
<sequence length="150" mass="16697">MVRRALAQENLEIDDAWQEQVERLEQENLGLLDAAVKSAERIEALEFALSGLVRHIEGDCVYADMDSHLDSAHAALAQEKQLETEALCTMSDKLKAAQARIEALERALRANMDWIGAPPADPHSYDSVREEAWALGVEALAQENQEVDDE</sequence>
<dbReference type="AlphaFoldDB" id="A0A6M3IUU3"/>
<evidence type="ECO:0000313" key="1">
    <source>
        <dbReference type="EMBL" id="QJA60971.1"/>
    </source>
</evidence>
<protein>
    <submittedName>
        <fullName evidence="1">Uncharacterized protein</fullName>
    </submittedName>
</protein>
<gene>
    <name evidence="1" type="ORF">MM415B01011_0006</name>
</gene>
<name>A0A6M3IUU3_9ZZZZ</name>
<accession>A0A6M3IUU3</accession>
<dbReference type="EMBL" id="MT141427">
    <property type="protein sequence ID" value="QJA60971.1"/>
    <property type="molecule type" value="Genomic_DNA"/>
</dbReference>
<reference evidence="1" key="1">
    <citation type="submission" date="2020-03" db="EMBL/GenBank/DDBJ databases">
        <title>The deep terrestrial virosphere.</title>
        <authorList>
            <person name="Holmfeldt K."/>
            <person name="Nilsson E."/>
            <person name="Simone D."/>
            <person name="Lopez-Fernandez M."/>
            <person name="Wu X."/>
            <person name="de Brujin I."/>
            <person name="Lundin D."/>
            <person name="Andersson A."/>
            <person name="Bertilsson S."/>
            <person name="Dopson M."/>
        </authorList>
    </citation>
    <scope>NUCLEOTIDE SEQUENCE</scope>
    <source>
        <strain evidence="1">MM415B01011</strain>
    </source>
</reference>
<proteinExistence type="predicted"/>